<organism evidence="1 2">
    <name type="scientific">Pseudacidovorax intermedius</name>
    <dbReference type="NCBI Taxonomy" id="433924"/>
    <lineage>
        <taxon>Bacteria</taxon>
        <taxon>Pseudomonadati</taxon>
        <taxon>Pseudomonadota</taxon>
        <taxon>Betaproteobacteria</taxon>
        <taxon>Burkholderiales</taxon>
        <taxon>Comamonadaceae</taxon>
        <taxon>Pseudacidovorax</taxon>
    </lineage>
</organism>
<keyword evidence="2" id="KW-1185">Reference proteome</keyword>
<protein>
    <submittedName>
        <fullName evidence="1">Uncharacterized protein</fullName>
    </submittedName>
</protein>
<accession>A0A147GQE3</accession>
<gene>
    <name evidence="1" type="ORF">NS331_16575</name>
</gene>
<dbReference type="Proteomes" id="UP000072741">
    <property type="component" value="Unassembled WGS sequence"/>
</dbReference>
<dbReference type="NCBIfam" id="NF040662">
    <property type="entry name" value="attach_TipJ_rel"/>
    <property type="match status" value="1"/>
</dbReference>
<evidence type="ECO:0000313" key="1">
    <source>
        <dbReference type="EMBL" id="KTT17971.1"/>
    </source>
</evidence>
<proteinExistence type="predicted"/>
<comment type="caution">
    <text evidence="1">The sequence shown here is derived from an EMBL/GenBank/DDBJ whole genome shotgun (WGS) entry which is preliminary data.</text>
</comment>
<sequence>MLTICHDPAGALGRDRYALDCTASLQENIQRHLRSGADCRLLINGQEVDPATDPRLDLPPHAADEVVVVRRPGFGIDAIYYLYAAYAVLTVYSIAAARRAQGSANASPTGSDSPNNSLTAQTNIARAYQAIPDVHGYRRCWPDLIQPSIVEYIDNIKYITEWLCVSRGRGDISDVRYAESPIGDIAGASYEIFGPVGGGIHPENGTTTLLDVLETYASDEVNGQEMAPSVPFTTVGGGATITAEDGATTFRVAITDNPPLADLKSLAPTGTARVRFTITPADTGAGTPAVLFDQICTVLGYVVSDGICTFTFSSEPWDTGGETFEEVREVNIAPQASHYSPIGPFTLPVPCDRIRWNTVFLRGLKGLIKIRAEWWAIDGAGAEIPGTRQSQDQDFTHNTYDQRFYTTTVVPAAGFQRYRVQFTRITEEFGEGGVNVAKLEELYAMKHYPSKVLPGVTVIRVTTKATTEATGFSDRKFNCRWLRHCRVLFDNVNIGPTRNFARSMAHMWTLAGNDLAELDVDRLNAINVQLGETSPLLRFDASLDDAEMSLGERMQMAADAARCTVWRDGTRWTVTRDQARSYPELQLDYRNLAAGGDGAISYAAHMPASNDGVELEYVDEATQAKKSYVRLTIADGSVSFGESRNALKVKLPACTTYAQALNRAQLEARKLLFQRVTVSDKAMNDAGVLGLGSLVRWVDPADFAGDDGLQAGEVMAIAGNVIRTSEPLDWKGFASGRMLFTGANGRRLGAPVVCTPVAGGVQLASVPAGLYVRSETRQLGSRYAFAVGLTEGEMEAAGLYVCTSIRPDGKGNMDLALAEYDDRIYADD</sequence>
<reference evidence="1 2" key="1">
    <citation type="journal article" date="2016" name="Front. Microbiol.">
        <title>Genomic Resource of Rice Seed Associated Bacteria.</title>
        <authorList>
            <person name="Midha S."/>
            <person name="Bansal K."/>
            <person name="Sharma S."/>
            <person name="Kumar N."/>
            <person name="Patil P.P."/>
            <person name="Chaudhry V."/>
            <person name="Patil P.B."/>
        </authorList>
    </citation>
    <scope>NUCLEOTIDE SEQUENCE [LARGE SCALE GENOMIC DNA]</scope>
    <source>
        <strain evidence="1 2">NS331</strain>
    </source>
</reference>
<dbReference type="EMBL" id="LDSL01000108">
    <property type="protein sequence ID" value="KTT17971.1"/>
    <property type="molecule type" value="Genomic_DNA"/>
</dbReference>
<dbReference type="RefSeq" id="WP_058643068.1">
    <property type="nucleotide sequence ID" value="NZ_LDSL01000108.1"/>
</dbReference>
<dbReference type="AlphaFoldDB" id="A0A147GQE3"/>
<evidence type="ECO:0000313" key="2">
    <source>
        <dbReference type="Proteomes" id="UP000072741"/>
    </source>
</evidence>
<name>A0A147GQE3_9BURK</name>